<evidence type="ECO:0000313" key="2">
    <source>
        <dbReference type="EMBL" id="KAH0576470.1"/>
    </source>
</evidence>
<reference evidence="2" key="2">
    <citation type="submission" date="2020-12" db="EMBL/GenBank/DDBJ databases">
        <title>New Spironucleus salmonicida genome in near-complete chromosomes.</title>
        <authorList>
            <person name="Xu F."/>
            <person name="Kurt Z."/>
            <person name="Jimenez-Gonzalez A."/>
            <person name="Astvaldsson A."/>
            <person name="Andersson J.O."/>
            <person name="Svard S.G."/>
        </authorList>
    </citation>
    <scope>NUCLEOTIDE SEQUENCE</scope>
    <source>
        <strain evidence="2">ATCC 50377</strain>
    </source>
</reference>
<dbReference type="EMBL" id="AUWU02000002">
    <property type="protein sequence ID" value="KAH0576470.1"/>
    <property type="molecule type" value="Genomic_DNA"/>
</dbReference>
<keyword evidence="3" id="KW-1185">Reference proteome</keyword>
<accession>V6LQ10</accession>
<evidence type="ECO:0000313" key="3">
    <source>
        <dbReference type="Proteomes" id="UP000018208"/>
    </source>
</evidence>
<sequence>MDQTLKRKIPLTVQQKQLIKTSESRPSRTFAILSKNQWKPLQKKFFQIQSDYKPLETKMDFIGRAPTRIQECRQVLSTNFHGQQEINENCESSKILFGEHETIQIQRGFSPSQSRMISRTYLKKIVSDVQSPISFDQKSSIFPFPLHQTSDELNKMIKIGICNASFQYQQQIFGKKLNENSNLTDVQTEIISIQKLQEDAELIAQQKIAYLSSQIERSEIQKITNIFYRAIIEQISVNDFFNQQISLGQSIFFDPKIQDINIRIVNYLQRLDFIQQIKIAFINNPQQNKQIYLLQLLCFVQQTNIQFSADFNQVQLNIQIDNFTPHISVILSTFIRLNPKYTVNILKSSIVFLKKQVQYLQSAEQQKHRIRQNYVDELLETSDEDIYDEFPNYIDTNLRGMLLQTTRQNNIAQLDHDTVIIAIQDKFMKGFVNQDRSLGQLFSNMDNSIYILFLIQQCIFCLVQSNCGLQLAKTQIPLLIGIMEELNEFIEEKTTLKFSAQFLFLLNQLILPPHQDYLFPDAVKYTPSSEGYINKLQFIFKQILKSE</sequence>
<reference evidence="1 2" key="1">
    <citation type="journal article" date="2014" name="PLoS Genet.">
        <title>The Genome of Spironucleus salmonicida Highlights a Fish Pathogen Adapted to Fluctuating Environments.</title>
        <authorList>
            <person name="Xu F."/>
            <person name="Jerlstrom-Hultqvist J."/>
            <person name="Einarsson E."/>
            <person name="Astvaldsson A."/>
            <person name="Svard S.G."/>
            <person name="Andersson J.O."/>
        </authorList>
    </citation>
    <scope>NUCLEOTIDE SEQUENCE</scope>
    <source>
        <strain evidence="2">ATCC 50377</strain>
    </source>
</reference>
<proteinExistence type="predicted"/>
<dbReference type="EMBL" id="KI546089">
    <property type="protein sequence ID" value="EST45801.1"/>
    <property type="molecule type" value="Genomic_DNA"/>
</dbReference>
<dbReference type="Proteomes" id="UP000018208">
    <property type="component" value="Unassembled WGS sequence"/>
</dbReference>
<name>V6LQ10_9EUKA</name>
<dbReference type="VEuPathDB" id="GiardiaDB:SS50377_22034"/>
<dbReference type="AlphaFoldDB" id="V6LQ10"/>
<gene>
    <name evidence="1" type="ORF">SS50377_14375</name>
    <name evidence="2" type="ORF">SS50377_22034</name>
</gene>
<protein>
    <submittedName>
        <fullName evidence="1">Uncharacterized protein</fullName>
    </submittedName>
</protein>
<evidence type="ECO:0000313" key="1">
    <source>
        <dbReference type="EMBL" id="EST45801.1"/>
    </source>
</evidence>
<organism evidence="1">
    <name type="scientific">Spironucleus salmonicida</name>
    <dbReference type="NCBI Taxonomy" id="348837"/>
    <lineage>
        <taxon>Eukaryota</taxon>
        <taxon>Metamonada</taxon>
        <taxon>Diplomonadida</taxon>
        <taxon>Hexamitidae</taxon>
        <taxon>Hexamitinae</taxon>
        <taxon>Spironucleus</taxon>
    </lineage>
</organism>